<keyword evidence="2" id="KW-1185">Reference proteome</keyword>
<organism evidence="1 2">
    <name type="scientific">Pseudonocardia humida</name>
    <dbReference type="NCBI Taxonomy" id="2800819"/>
    <lineage>
        <taxon>Bacteria</taxon>
        <taxon>Bacillati</taxon>
        <taxon>Actinomycetota</taxon>
        <taxon>Actinomycetes</taxon>
        <taxon>Pseudonocardiales</taxon>
        <taxon>Pseudonocardiaceae</taxon>
        <taxon>Pseudonocardia</taxon>
    </lineage>
</organism>
<accession>A0ABT1A763</accession>
<sequence>MAAEPGPLHVVVDGANVVGSRPDGWWRDRPGAARRLTGQLVALLTTGTRELAAALGQPADRSLRLHLVLEGEAARVEDLSTHALLDVVRADRDGDSAIVALVGELDGDDRLVVTADRELRDRVRAAGADTAGPGALLTGLPG</sequence>
<comment type="caution">
    <text evidence="1">The sequence shown here is derived from an EMBL/GenBank/DDBJ whole genome shotgun (WGS) entry which is preliminary data.</text>
</comment>
<gene>
    <name evidence="1" type="ORF">KDL28_27450</name>
</gene>
<protein>
    <recommendedName>
        <fullName evidence="3">YacP-like NYN domain-containing protein</fullName>
    </recommendedName>
</protein>
<dbReference type="EMBL" id="JAGSOV010000059">
    <property type="protein sequence ID" value="MCO1658811.1"/>
    <property type="molecule type" value="Genomic_DNA"/>
</dbReference>
<dbReference type="Proteomes" id="UP001165283">
    <property type="component" value="Unassembled WGS sequence"/>
</dbReference>
<evidence type="ECO:0008006" key="3">
    <source>
        <dbReference type="Google" id="ProtNLM"/>
    </source>
</evidence>
<dbReference type="RefSeq" id="WP_252443152.1">
    <property type="nucleotide sequence ID" value="NZ_JAGSOV010000059.1"/>
</dbReference>
<proteinExistence type="predicted"/>
<name>A0ABT1A763_9PSEU</name>
<evidence type="ECO:0000313" key="2">
    <source>
        <dbReference type="Proteomes" id="UP001165283"/>
    </source>
</evidence>
<evidence type="ECO:0000313" key="1">
    <source>
        <dbReference type="EMBL" id="MCO1658811.1"/>
    </source>
</evidence>
<reference evidence="1" key="1">
    <citation type="submission" date="2021-04" db="EMBL/GenBank/DDBJ databases">
        <title>Pseudonocardia sp. nov., isolated from sandy soil of mangrove forest.</title>
        <authorList>
            <person name="Zan Z."/>
            <person name="Huang R."/>
            <person name="Liu W."/>
        </authorList>
    </citation>
    <scope>NUCLEOTIDE SEQUENCE</scope>
    <source>
        <strain evidence="1">S2-4</strain>
    </source>
</reference>